<keyword evidence="9" id="KW-1185">Reference proteome</keyword>
<dbReference type="PANTHER" id="PTHR43133:SF8">
    <property type="entry name" value="RNA POLYMERASE SIGMA FACTOR HI_1459-RELATED"/>
    <property type="match status" value="1"/>
</dbReference>
<dbReference type="InterPro" id="IPR013325">
    <property type="entry name" value="RNA_pol_sigma_r2"/>
</dbReference>
<dbReference type="Proteomes" id="UP000326921">
    <property type="component" value="Chromosome"/>
</dbReference>
<evidence type="ECO:0000313" key="9">
    <source>
        <dbReference type="Proteomes" id="UP000326921"/>
    </source>
</evidence>
<dbReference type="InterPro" id="IPR007627">
    <property type="entry name" value="RNA_pol_sigma70_r2"/>
</dbReference>
<evidence type="ECO:0000256" key="3">
    <source>
        <dbReference type="ARBA" id="ARBA00023082"/>
    </source>
</evidence>
<evidence type="ECO:0000313" key="8">
    <source>
        <dbReference type="EMBL" id="QGA25525.1"/>
    </source>
</evidence>
<dbReference type="Pfam" id="PF04542">
    <property type="entry name" value="Sigma70_r2"/>
    <property type="match status" value="1"/>
</dbReference>
<sequence>MNQETFKTTVFVLKDKLYRFANRFLEQEEDAFDLVQELMMKLWEKRLELSHVQNMEAFAMSMLRNMAYNKIDKAGRHAKYLQEVPNDIQSERYPALTQELILKYIDALPEKQRMVMYLRDVEEYEIKDISSLCEIDENAVRVNLSRARQAVRASLTKIFEYEARRIGSIKG</sequence>
<reference evidence="8 9" key="1">
    <citation type="submission" date="2019-10" db="EMBL/GenBank/DDBJ databases">
        <authorList>
            <person name="Dong K."/>
        </authorList>
    </citation>
    <scope>NUCLEOTIDE SEQUENCE [LARGE SCALE GENOMIC DNA]</scope>
    <source>
        <strain evidence="9">dk4302</strain>
    </source>
</reference>
<keyword evidence="5" id="KW-0804">Transcription</keyword>
<dbReference type="GO" id="GO:0016987">
    <property type="term" value="F:sigma factor activity"/>
    <property type="evidence" value="ECO:0007669"/>
    <property type="project" value="UniProtKB-KW"/>
</dbReference>
<dbReference type="InterPro" id="IPR039425">
    <property type="entry name" value="RNA_pol_sigma-70-like"/>
</dbReference>
<dbReference type="Gene3D" id="1.10.1740.10">
    <property type="match status" value="1"/>
</dbReference>
<dbReference type="RefSeq" id="WP_153509845.1">
    <property type="nucleotide sequence ID" value="NZ_CP045652.1"/>
</dbReference>
<comment type="similarity">
    <text evidence="1">Belongs to the sigma-70 factor family. ECF subfamily.</text>
</comment>
<dbReference type="Gene3D" id="1.10.10.10">
    <property type="entry name" value="Winged helix-like DNA-binding domain superfamily/Winged helix DNA-binding domain"/>
    <property type="match status" value="1"/>
</dbReference>
<dbReference type="PANTHER" id="PTHR43133">
    <property type="entry name" value="RNA POLYMERASE ECF-TYPE SIGMA FACTO"/>
    <property type="match status" value="1"/>
</dbReference>
<keyword evidence="3" id="KW-0731">Sigma factor</keyword>
<evidence type="ECO:0000256" key="2">
    <source>
        <dbReference type="ARBA" id="ARBA00023015"/>
    </source>
</evidence>
<gene>
    <name evidence="8" type="ORF">GFH32_03975</name>
</gene>
<dbReference type="CDD" id="cd06171">
    <property type="entry name" value="Sigma70_r4"/>
    <property type="match status" value="1"/>
</dbReference>
<keyword evidence="4" id="KW-0238">DNA-binding</keyword>
<dbReference type="KEGG" id="sphe:GFH32_03975"/>
<dbReference type="InterPro" id="IPR014284">
    <property type="entry name" value="RNA_pol_sigma-70_dom"/>
</dbReference>
<dbReference type="SUPFAM" id="SSF88659">
    <property type="entry name" value="Sigma3 and sigma4 domains of RNA polymerase sigma factors"/>
    <property type="match status" value="1"/>
</dbReference>
<name>A0A5Q0Q629_9SPHI</name>
<dbReference type="GO" id="GO:0006352">
    <property type="term" value="P:DNA-templated transcription initiation"/>
    <property type="evidence" value="ECO:0007669"/>
    <property type="project" value="InterPro"/>
</dbReference>
<evidence type="ECO:0000256" key="5">
    <source>
        <dbReference type="ARBA" id="ARBA00023163"/>
    </source>
</evidence>
<dbReference type="Pfam" id="PF08281">
    <property type="entry name" value="Sigma70_r4_2"/>
    <property type="match status" value="1"/>
</dbReference>
<organism evidence="8 9">
    <name type="scientific">Sphingobacterium zhuxiongii</name>
    <dbReference type="NCBI Taxonomy" id="2662364"/>
    <lineage>
        <taxon>Bacteria</taxon>
        <taxon>Pseudomonadati</taxon>
        <taxon>Bacteroidota</taxon>
        <taxon>Sphingobacteriia</taxon>
        <taxon>Sphingobacteriales</taxon>
        <taxon>Sphingobacteriaceae</taxon>
        <taxon>Sphingobacterium</taxon>
    </lineage>
</organism>
<keyword evidence="2" id="KW-0805">Transcription regulation</keyword>
<feature type="domain" description="RNA polymerase sigma factor 70 region 4 type 2" evidence="7">
    <location>
        <begin position="99"/>
        <end position="150"/>
    </location>
</feature>
<evidence type="ECO:0000256" key="1">
    <source>
        <dbReference type="ARBA" id="ARBA00010641"/>
    </source>
</evidence>
<evidence type="ECO:0000259" key="7">
    <source>
        <dbReference type="Pfam" id="PF08281"/>
    </source>
</evidence>
<proteinExistence type="inferred from homology"/>
<dbReference type="InterPro" id="IPR036388">
    <property type="entry name" value="WH-like_DNA-bd_sf"/>
</dbReference>
<dbReference type="NCBIfam" id="TIGR02937">
    <property type="entry name" value="sigma70-ECF"/>
    <property type="match status" value="1"/>
</dbReference>
<accession>A0A5Q0Q629</accession>
<feature type="domain" description="RNA polymerase sigma-70 region 2" evidence="6">
    <location>
        <begin position="14"/>
        <end position="76"/>
    </location>
</feature>
<dbReference type="GO" id="GO:0003677">
    <property type="term" value="F:DNA binding"/>
    <property type="evidence" value="ECO:0007669"/>
    <property type="project" value="UniProtKB-KW"/>
</dbReference>
<evidence type="ECO:0000259" key="6">
    <source>
        <dbReference type="Pfam" id="PF04542"/>
    </source>
</evidence>
<dbReference type="InterPro" id="IPR013324">
    <property type="entry name" value="RNA_pol_sigma_r3/r4-like"/>
</dbReference>
<dbReference type="SUPFAM" id="SSF88946">
    <property type="entry name" value="Sigma2 domain of RNA polymerase sigma factors"/>
    <property type="match status" value="1"/>
</dbReference>
<dbReference type="AlphaFoldDB" id="A0A5Q0Q629"/>
<dbReference type="EMBL" id="CP045652">
    <property type="protein sequence ID" value="QGA25525.1"/>
    <property type="molecule type" value="Genomic_DNA"/>
</dbReference>
<dbReference type="InterPro" id="IPR013249">
    <property type="entry name" value="RNA_pol_sigma70_r4_t2"/>
</dbReference>
<protein>
    <submittedName>
        <fullName evidence="8">Sigma-70 family RNA polymerase sigma factor</fullName>
    </submittedName>
</protein>
<evidence type="ECO:0000256" key="4">
    <source>
        <dbReference type="ARBA" id="ARBA00023125"/>
    </source>
</evidence>